<evidence type="ECO:0000256" key="1">
    <source>
        <dbReference type="SAM" id="MobiDB-lite"/>
    </source>
</evidence>
<proteinExistence type="predicted"/>
<name>A0A2A2JYH9_9BILA</name>
<feature type="region of interest" description="Disordered" evidence="1">
    <location>
        <begin position="1"/>
        <end position="46"/>
    </location>
</feature>
<feature type="compositionally biased region" description="Polar residues" evidence="1">
    <location>
        <begin position="29"/>
        <end position="43"/>
    </location>
</feature>
<dbReference type="EMBL" id="LIAE01010051">
    <property type="protein sequence ID" value="PAV66670.1"/>
    <property type="molecule type" value="Genomic_DNA"/>
</dbReference>
<reference evidence="2 3" key="1">
    <citation type="journal article" date="2017" name="Curr. Biol.">
        <title>Genome architecture and evolution of a unichromosomal asexual nematode.</title>
        <authorList>
            <person name="Fradin H."/>
            <person name="Zegar C."/>
            <person name="Gutwein M."/>
            <person name="Lucas J."/>
            <person name="Kovtun M."/>
            <person name="Corcoran D."/>
            <person name="Baugh L.R."/>
            <person name="Kiontke K."/>
            <person name="Gunsalus K."/>
            <person name="Fitch D.H."/>
            <person name="Piano F."/>
        </authorList>
    </citation>
    <scope>NUCLEOTIDE SEQUENCE [LARGE SCALE GENOMIC DNA]</scope>
    <source>
        <strain evidence="2">PF1309</strain>
    </source>
</reference>
<organism evidence="2 3">
    <name type="scientific">Diploscapter pachys</name>
    <dbReference type="NCBI Taxonomy" id="2018661"/>
    <lineage>
        <taxon>Eukaryota</taxon>
        <taxon>Metazoa</taxon>
        <taxon>Ecdysozoa</taxon>
        <taxon>Nematoda</taxon>
        <taxon>Chromadorea</taxon>
        <taxon>Rhabditida</taxon>
        <taxon>Rhabditina</taxon>
        <taxon>Rhabditomorpha</taxon>
        <taxon>Rhabditoidea</taxon>
        <taxon>Rhabditidae</taxon>
        <taxon>Diploscapter</taxon>
    </lineage>
</organism>
<feature type="compositionally biased region" description="Polar residues" evidence="1">
    <location>
        <begin position="79"/>
        <end position="97"/>
    </location>
</feature>
<feature type="region of interest" description="Disordered" evidence="1">
    <location>
        <begin position="64"/>
        <end position="97"/>
    </location>
</feature>
<dbReference type="Proteomes" id="UP000218231">
    <property type="component" value="Unassembled WGS sequence"/>
</dbReference>
<protein>
    <submittedName>
        <fullName evidence="2">Uncharacterized protein</fullName>
    </submittedName>
</protein>
<keyword evidence="3" id="KW-1185">Reference proteome</keyword>
<gene>
    <name evidence="2" type="ORF">WR25_11181</name>
</gene>
<dbReference type="AlphaFoldDB" id="A0A2A2JYH9"/>
<sequence length="129" mass="13262">MRINRDPNPLRVGCVAGGPPRSVQHRSRMSVSPSRRTTQSTATRPAGAVSAPYLAAFVASSCSISDSDSVALGPMITSGPDSRNRSSPNVASAPIATSPNLAVDHWSRVSTSFAAASADSRLPKAVTAS</sequence>
<evidence type="ECO:0000313" key="3">
    <source>
        <dbReference type="Proteomes" id="UP000218231"/>
    </source>
</evidence>
<accession>A0A2A2JYH9</accession>
<evidence type="ECO:0000313" key="2">
    <source>
        <dbReference type="EMBL" id="PAV66670.1"/>
    </source>
</evidence>
<comment type="caution">
    <text evidence="2">The sequence shown here is derived from an EMBL/GenBank/DDBJ whole genome shotgun (WGS) entry which is preliminary data.</text>
</comment>